<evidence type="ECO:0000313" key="3">
    <source>
        <dbReference type="Proteomes" id="UP000600918"/>
    </source>
</evidence>
<comment type="caution">
    <text evidence="2">The sequence shown here is derived from an EMBL/GenBank/DDBJ whole genome shotgun (WGS) entry which is preliminary data.</text>
</comment>
<dbReference type="AlphaFoldDB" id="A0A834PFX5"/>
<dbReference type="Proteomes" id="UP000600918">
    <property type="component" value="Unassembled WGS sequence"/>
</dbReference>
<dbReference type="EMBL" id="JACSDY010000001">
    <property type="protein sequence ID" value="KAF7438910.1"/>
    <property type="molecule type" value="Genomic_DNA"/>
</dbReference>
<proteinExistence type="predicted"/>
<accession>A0A834PFX5</accession>
<feature type="region of interest" description="Disordered" evidence="1">
    <location>
        <begin position="1"/>
        <end position="35"/>
    </location>
</feature>
<organism evidence="2 3">
    <name type="scientific">Vespula pensylvanica</name>
    <name type="common">Western yellow jacket</name>
    <name type="synonym">Wasp</name>
    <dbReference type="NCBI Taxonomy" id="30213"/>
    <lineage>
        <taxon>Eukaryota</taxon>
        <taxon>Metazoa</taxon>
        <taxon>Ecdysozoa</taxon>
        <taxon>Arthropoda</taxon>
        <taxon>Hexapoda</taxon>
        <taxon>Insecta</taxon>
        <taxon>Pterygota</taxon>
        <taxon>Neoptera</taxon>
        <taxon>Endopterygota</taxon>
        <taxon>Hymenoptera</taxon>
        <taxon>Apocrita</taxon>
        <taxon>Aculeata</taxon>
        <taxon>Vespoidea</taxon>
        <taxon>Vespidae</taxon>
        <taxon>Vespinae</taxon>
        <taxon>Vespula</taxon>
    </lineage>
</organism>
<evidence type="ECO:0000256" key="1">
    <source>
        <dbReference type="SAM" id="MobiDB-lite"/>
    </source>
</evidence>
<gene>
    <name evidence="2" type="ORF">H0235_001301</name>
</gene>
<sequence length="102" mass="12223">MGLMAGKRDERREEEEEEEEEEGKEEEEEEEGRTSEGCYLKAQKIHFNPFISIEEEFILVEISEDRLRLFKKNTVKDKCYYDQTINRGKEDVVWFVVLRIGL</sequence>
<name>A0A834PFX5_VESPE</name>
<feature type="compositionally biased region" description="Basic and acidic residues" evidence="1">
    <location>
        <begin position="1"/>
        <end position="11"/>
    </location>
</feature>
<reference evidence="2" key="1">
    <citation type="journal article" date="2020" name="G3 (Bethesda)">
        <title>High-Quality Assemblies for Three Invasive Social Wasps from the &lt;i&gt;Vespula&lt;/i&gt; Genus.</title>
        <authorList>
            <person name="Harrop T.W.R."/>
            <person name="Guhlin J."/>
            <person name="McLaughlin G.M."/>
            <person name="Permina E."/>
            <person name="Stockwell P."/>
            <person name="Gilligan J."/>
            <person name="Le Lec M.F."/>
            <person name="Gruber M.A.M."/>
            <person name="Quinn O."/>
            <person name="Lovegrove M."/>
            <person name="Duncan E.J."/>
            <person name="Remnant E.J."/>
            <person name="Van Eeckhoven J."/>
            <person name="Graham B."/>
            <person name="Knapp R.A."/>
            <person name="Langford K.W."/>
            <person name="Kronenberg Z."/>
            <person name="Press M.O."/>
            <person name="Eacker S.M."/>
            <person name="Wilson-Rankin E.E."/>
            <person name="Purcell J."/>
            <person name="Lester P.J."/>
            <person name="Dearden P.K."/>
        </authorList>
    </citation>
    <scope>NUCLEOTIDE SEQUENCE</scope>
    <source>
        <strain evidence="2">Volc-1</strain>
    </source>
</reference>
<feature type="compositionally biased region" description="Acidic residues" evidence="1">
    <location>
        <begin position="12"/>
        <end position="31"/>
    </location>
</feature>
<protein>
    <submittedName>
        <fullName evidence="2">Uncharacterized protein</fullName>
    </submittedName>
</protein>
<evidence type="ECO:0000313" key="2">
    <source>
        <dbReference type="EMBL" id="KAF7438910.1"/>
    </source>
</evidence>
<keyword evidence="3" id="KW-1185">Reference proteome</keyword>